<name>A0A183CFX9_GLOPA</name>
<dbReference type="PANTHER" id="PTHR11567">
    <property type="entry name" value="ACID PHOSPHATASE-RELATED"/>
    <property type="match status" value="1"/>
</dbReference>
<accession>A0A183CFX9</accession>
<protein>
    <submittedName>
        <fullName evidence="5">Acid phosphatase</fullName>
    </submittedName>
</protein>
<dbReference type="InterPro" id="IPR043136">
    <property type="entry name" value="B30.2/SPRY_sf"/>
</dbReference>
<dbReference type="InterPro" id="IPR050645">
    <property type="entry name" value="Histidine_acid_phosphatase"/>
</dbReference>
<keyword evidence="4" id="KW-1185">Reference proteome</keyword>
<evidence type="ECO:0000256" key="3">
    <source>
        <dbReference type="SAM" id="Coils"/>
    </source>
</evidence>
<dbReference type="SUPFAM" id="SSF53254">
    <property type="entry name" value="Phosphoglycerate mutase-like"/>
    <property type="match status" value="1"/>
</dbReference>
<proteinExistence type="inferred from homology"/>
<keyword evidence="3" id="KW-0175">Coiled coil</keyword>
<reference evidence="4" key="2">
    <citation type="submission" date="2014-05" db="EMBL/GenBank/DDBJ databases">
        <title>The genome and life-stage specific transcriptomes of Globodera pallida elucidate key aspects of plant parasitism by a cyst nematode.</title>
        <authorList>
            <person name="Cotton J.A."/>
            <person name="Lilley C.J."/>
            <person name="Jones L.M."/>
            <person name="Kikuchi T."/>
            <person name="Reid A.J."/>
            <person name="Thorpe P."/>
            <person name="Tsai I.J."/>
            <person name="Beasley H."/>
            <person name="Blok V."/>
            <person name="Cock P.J.A."/>
            <person name="Van den Akker S.E."/>
            <person name="Holroyd N."/>
            <person name="Hunt M."/>
            <person name="Mantelin S."/>
            <person name="Naghra H."/>
            <person name="Pain A."/>
            <person name="Palomares-Rius J.E."/>
            <person name="Zarowiecki M."/>
            <person name="Berriman M."/>
            <person name="Jones J.T."/>
            <person name="Urwin P.E."/>
        </authorList>
    </citation>
    <scope>NUCLEOTIDE SEQUENCE [LARGE SCALE GENOMIC DNA]</scope>
    <source>
        <strain evidence="4">Lindley</strain>
    </source>
</reference>
<evidence type="ECO:0000313" key="5">
    <source>
        <dbReference type="WBParaSite" id="GPLIN_001178400"/>
    </source>
</evidence>
<sequence>MEEYQKQQQQSQEDHEELSTAYKNLMEEMKEQRKMDAFRQQQHQKETNDKIDWLNEDQQKLISIDQFSRVQTTISDLEQKQKNDQEEFLRKMNESLKSVQTMVAAKLGQQNMELQSDQKQLNEREAKLNNFLGQFIEGQNKKFEEQKKTDRMLQKQIDALENCWKKELEKLKEELSAKMEEYQNKQQQNIESFTEAQNGNAGLIPQQNRWDSAACHEDLTLSGPDRLIVQFTGKDLTWRSVFAERAIPTNNLGIFYYEVWILAKEGAIHIGLGTKQMPLGTPVGWFKGTYGYASHGINKMSAASIDGVLLFVVVVLLHTPPLLGQKLESDRADLDTLKFVHALWRHGDRTPTKMIPSDQTNTLDKWTAKFGGLGQLTSDGAQQQFNLGRLFSSDSQKGPKMPLEENAPKGLELRLLPRGHDPILFDDVECPAARKAEDELFSSDDFKKEEKKNAKLLTFLGQKA</sequence>
<evidence type="ECO:0000256" key="1">
    <source>
        <dbReference type="ARBA" id="ARBA00000032"/>
    </source>
</evidence>
<dbReference type="PROSITE" id="PS00616">
    <property type="entry name" value="HIS_ACID_PHOSPHAT_1"/>
    <property type="match status" value="1"/>
</dbReference>
<feature type="coiled-coil region" evidence="3">
    <location>
        <begin position="1"/>
        <end position="35"/>
    </location>
</feature>
<reference evidence="5" key="3">
    <citation type="submission" date="2016-06" db="UniProtKB">
        <authorList>
            <consortium name="WormBaseParasite"/>
        </authorList>
    </citation>
    <scope>IDENTIFICATION</scope>
</reference>
<evidence type="ECO:0000313" key="4">
    <source>
        <dbReference type="Proteomes" id="UP000050741"/>
    </source>
</evidence>
<dbReference type="Proteomes" id="UP000050741">
    <property type="component" value="Unassembled WGS sequence"/>
</dbReference>
<dbReference type="AlphaFoldDB" id="A0A183CFX9"/>
<dbReference type="WBParaSite" id="GPLIN_001178400">
    <property type="protein sequence ID" value="GPLIN_001178400"/>
    <property type="gene ID" value="GPLIN_001178400"/>
</dbReference>
<dbReference type="InterPro" id="IPR029033">
    <property type="entry name" value="His_PPase_superfam"/>
</dbReference>
<comment type="similarity">
    <text evidence="2">Belongs to the histidine acid phosphatase family.</text>
</comment>
<dbReference type="InterPro" id="IPR000560">
    <property type="entry name" value="His_Pase_clade-2"/>
</dbReference>
<feature type="coiled-coil region" evidence="3">
    <location>
        <begin position="161"/>
        <end position="192"/>
    </location>
</feature>
<dbReference type="Gene3D" id="2.60.120.920">
    <property type="match status" value="1"/>
</dbReference>
<dbReference type="GO" id="GO:0003993">
    <property type="term" value="F:acid phosphatase activity"/>
    <property type="evidence" value="ECO:0007669"/>
    <property type="project" value="UniProtKB-EC"/>
</dbReference>
<comment type="catalytic activity">
    <reaction evidence="1">
        <text>a phosphate monoester + H2O = an alcohol + phosphate</text>
        <dbReference type="Rhea" id="RHEA:15017"/>
        <dbReference type="ChEBI" id="CHEBI:15377"/>
        <dbReference type="ChEBI" id="CHEBI:30879"/>
        <dbReference type="ChEBI" id="CHEBI:43474"/>
        <dbReference type="ChEBI" id="CHEBI:67140"/>
        <dbReference type="EC" id="3.1.3.2"/>
    </reaction>
</comment>
<reference evidence="4" key="1">
    <citation type="submission" date="2013-12" db="EMBL/GenBank/DDBJ databases">
        <authorList>
            <person name="Aslett M."/>
        </authorList>
    </citation>
    <scope>NUCLEOTIDE SEQUENCE [LARGE SCALE GENOMIC DNA]</scope>
    <source>
        <strain evidence="4">Lindley</strain>
    </source>
</reference>
<evidence type="ECO:0000256" key="2">
    <source>
        <dbReference type="ARBA" id="ARBA00005375"/>
    </source>
</evidence>
<dbReference type="Gene3D" id="3.40.50.1240">
    <property type="entry name" value="Phosphoglycerate mutase-like"/>
    <property type="match status" value="1"/>
</dbReference>
<dbReference type="Pfam" id="PF00328">
    <property type="entry name" value="His_Phos_2"/>
    <property type="match status" value="1"/>
</dbReference>
<dbReference type="SUPFAM" id="SSF49899">
    <property type="entry name" value="Concanavalin A-like lectins/glucanases"/>
    <property type="match status" value="1"/>
</dbReference>
<organism evidence="4 5">
    <name type="scientific">Globodera pallida</name>
    <name type="common">Potato cyst nematode worm</name>
    <name type="synonym">Heterodera pallida</name>
    <dbReference type="NCBI Taxonomy" id="36090"/>
    <lineage>
        <taxon>Eukaryota</taxon>
        <taxon>Metazoa</taxon>
        <taxon>Ecdysozoa</taxon>
        <taxon>Nematoda</taxon>
        <taxon>Chromadorea</taxon>
        <taxon>Rhabditida</taxon>
        <taxon>Tylenchina</taxon>
        <taxon>Tylenchomorpha</taxon>
        <taxon>Tylenchoidea</taxon>
        <taxon>Heteroderidae</taxon>
        <taxon>Heteroderinae</taxon>
        <taxon>Globodera</taxon>
    </lineage>
</organism>
<dbReference type="InterPro" id="IPR013320">
    <property type="entry name" value="ConA-like_dom_sf"/>
</dbReference>
<dbReference type="PANTHER" id="PTHR11567:SF210">
    <property type="entry name" value="ACID PHOSPHATASE 5-RELATED"/>
    <property type="match status" value="1"/>
</dbReference>
<dbReference type="InterPro" id="IPR033379">
    <property type="entry name" value="Acid_Pase_AS"/>
</dbReference>